<proteinExistence type="predicted"/>
<feature type="chain" id="PRO_5034931726" evidence="1">
    <location>
        <begin position="25"/>
        <end position="158"/>
    </location>
</feature>
<dbReference type="Proteomes" id="UP000646827">
    <property type="component" value="Unassembled WGS sequence"/>
</dbReference>
<comment type="caution">
    <text evidence="2">The sequence shown here is derived from an EMBL/GenBank/DDBJ whole genome shotgun (WGS) entry which is preliminary data.</text>
</comment>
<gene>
    <name evidence="2" type="ORF">INT45_008965</name>
</gene>
<evidence type="ECO:0000313" key="2">
    <source>
        <dbReference type="EMBL" id="KAG2223308.1"/>
    </source>
</evidence>
<reference evidence="2 3" key="1">
    <citation type="submission" date="2020-12" db="EMBL/GenBank/DDBJ databases">
        <title>Metabolic potential, ecology and presence of endohyphal bacteria is reflected in genomic diversity of Mucoromycotina.</title>
        <authorList>
            <person name="Muszewska A."/>
            <person name="Okrasinska A."/>
            <person name="Steczkiewicz K."/>
            <person name="Drgas O."/>
            <person name="Orlowska M."/>
            <person name="Perlinska-Lenart U."/>
            <person name="Aleksandrzak-Piekarczyk T."/>
            <person name="Szatraj K."/>
            <person name="Zielenkiewicz U."/>
            <person name="Pilsyk S."/>
            <person name="Malc E."/>
            <person name="Mieczkowski P."/>
            <person name="Kruszewska J.S."/>
            <person name="Biernat P."/>
            <person name="Pawlowska J."/>
        </authorList>
    </citation>
    <scope>NUCLEOTIDE SEQUENCE [LARGE SCALE GENOMIC DNA]</scope>
    <source>
        <strain evidence="2 3">CBS 142.35</strain>
    </source>
</reference>
<keyword evidence="3" id="KW-1185">Reference proteome</keyword>
<keyword evidence="1" id="KW-0732">Signal</keyword>
<organism evidence="2 3">
    <name type="scientific">Circinella minor</name>
    <dbReference type="NCBI Taxonomy" id="1195481"/>
    <lineage>
        <taxon>Eukaryota</taxon>
        <taxon>Fungi</taxon>
        <taxon>Fungi incertae sedis</taxon>
        <taxon>Mucoromycota</taxon>
        <taxon>Mucoromycotina</taxon>
        <taxon>Mucoromycetes</taxon>
        <taxon>Mucorales</taxon>
        <taxon>Lichtheimiaceae</taxon>
        <taxon>Circinella</taxon>
    </lineage>
</organism>
<feature type="signal peptide" evidence="1">
    <location>
        <begin position="1"/>
        <end position="24"/>
    </location>
</feature>
<evidence type="ECO:0000313" key="3">
    <source>
        <dbReference type="Proteomes" id="UP000646827"/>
    </source>
</evidence>
<accession>A0A8H7S758</accession>
<sequence length="158" mass="17522">MRSIVVLLLASVLILCISTTTVLAGYPTHVDNPSSITSTAINTSIKRRPRHFRMDIYSRPNHKGTVQHVGTSNGGATPCWNLQSKHVGSFEVNDPMVKISFYRSGDCLGAPTQIYRGSLDQRRHNNVLLRARSVSVKKLRPILLSEQTIISTSRHTIS</sequence>
<evidence type="ECO:0000256" key="1">
    <source>
        <dbReference type="SAM" id="SignalP"/>
    </source>
</evidence>
<dbReference type="EMBL" id="JAEPRB010000063">
    <property type="protein sequence ID" value="KAG2223308.1"/>
    <property type="molecule type" value="Genomic_DNA"/>
</dbReference>
<name>A0A8H7S758_9FUNG</name>
<dbReference type="AlphaFoldDB" id="A0A8H7S758"/>
<dbReference type="OrthoDB" id="2265046at2759"/>
<protein>
    <submittedName>
        <fullName evidence="2">Uncharacterized protein</fullName>
    </submittedName>
</protein>